<dbReference type="GO" id="GO:0016874">
    <property type="term" value="F:ligase activity"/>
    <property type="evidence" value="ECO:0007669"/>
    <property type="project" value="UniProtKB-KW"/>
</dbReference>
<evidence type="ECO:0000259" key="3">
    <source>
        <dbReference type="Pfam" id="PF00501"/>
    </source>
</evidence>
<dbReference type="SUPFAM" id="SSF56801">
    <property type="entry name" value="Acetyl-CoA synthetase-like"/>
    <property type="match status" value="1"/>
</dbReference>
<feature type="domain" description="AMP-binding enzyme C-terminal" evidence="4">
    <location>
        <begin position="423"/>
        <end position="498"/>
    </location>
</feature>
<reference evidence="6" key="1">
    <citation type="journal article" date="2019" name="Int. J. Syst. Evol. Microbiol.">
        <title>The Global Catalogue of Microorganisms (GCM) 10K type strain sequencing project: providing services to taxonomists for standard genome sequencing and annotation.</title>
        <authorList>
            <consortium name="The Broad Institute Genomics Platform"/>
            <consortium name="The Broad Institute Genome Sequencing Center for Infectious Disease"/>
            <person name="Wu L."/>
            <person name="Ma J."/>
        </authorList>
    </citation>
    <scope>NUCLEOTIDE SEQUENCE [LARGE SCALE GENOMIC DNA]</scope>
    <source>
        <strain evidence="6">JCM 11896</strain>
    </source>
</reference>
<dbReference type="Pfam" id="PF00501">
    <property type="entry name" value="AMP-binding"/>
    <property type="match status" value="1"/>
</dbReference>
<dbReference type="EMBL" id="BAAAJK010000006">
    <property type="protein sequence ID" value="GAA1385762.1"/>
    <property type="molecule type" value="Genomic_DNA"/>
</dbReference>
<dbReference type="InterPro" id="IPR000873">
    <property type="entry name" value="AMP-dep_synth/lig_dom"/>
</dbReference>
<dbReference type="InterPro" id="IPR025110">
    <property type="entry name" value="AMP-bd_C"/>
</dbReference>
<evidence type="ECO:0000259" key="4">
    <source>
        <dbReference type="Pfam" id="PF13193"/>
    </source>
</evidence>
<dbReference type="InterPro" id="IPR020845">
    <property type="entry name" value="AMP-binding_CS"/>
</dbReference>
<dbReference type="InterPro" id="IPR042099">
    <property type="entry name" value="ANL_N_sf"/>
</dbReference>
<keyword evidence="6" id="KW-1185">Reference proteome</keyword>
<name>A0ABP4IF18_9PSEU</name>
<organism evidence="5 6">
    <name type="scientific">Pseudonocardia kongjuensis</name>
    <dbReference type="NCBI Taxonomy" id="102227"/>
    <lineage>
        <taxon>Bacteria</taxon>
        <taxon>Bacillati</taxon>
        <taxon>Actinomycetota</taxon>
        <taxon>Actinomycetes</taxon>
        <taxon>Pseudonocardiales</taxon>
        <taxon>Pseudonocardiaceae</taxon>
        <taxon>Pseudonocardia</taxon>
    </lineage>
</organism>
<dbReference type="Gene3D" id="3.40.50.12780">
    <property type="entry name" value="N-terminal domain of ligase-like"/>
    <property type="match status" value="1"/>
</dbReference>
<dbReference type="Pfam" id="PF13193">
    <property type="entry name" value="AMP-binding_C"/>
    <property type="match status" value="1"/>
</dbReference>
<dbReference type="PANTHER" id="PTHR43201">
    <property type="entry name" value="ACYL-COA SYNTHETASE"/>
    <property type="match status" value="1"/>
</dbReference>
<comment type="similarity">
    <text evidence="1">Belongs to the ATP-dependent AMP-binding enzyme family.</text>
</comment>
<dbReference type="Gene3D" id="3.30.300.30">
    <property type="match status" value="1"/>
</dbReference>
<dbReference type="Proteomes" id="UP001501414">
    <property type="component" value="Unassembled WGS sequence"/>
</dbReference>
<sequence>MSRTLTTLLDDAAAATPDLDLVRGETRTCTYAQLAERSRRVAGGLAALGLRPGDRVAIAAPNGPEWLEFLFGAARLGLVVVTLNVRYRESELEYMLGRSGSRLLLSAPADGDADLRGLHRDLRPRVPAVEHLRYLGDGPDGFESLLGDPAAAPAHTPQPSDAAVLLYTSGTTGRPKGAVLTHGSILASARAQVARTGSRPGDVMLGVMPLNHVGGLTCTVTATMLAGGTVVMPPGYSPGGALRSLAADRVTVFAGVPTMWSLMLSHPDFPGTDTGSLRVAVIGGSNAEPALCEAISRGFPSARLSNLYGMTETSGAVVLSAPDDSLDTVAQTLGTPLDGVEIRVVDDAGEVVAPGADGELQVRGEQVADGYWQMPEETAATFLPGGWLATGDVVAVTPTGHLRLRGRRKEMFLQGGYNVYPVEIENVLTRHPAVAMAAGIGVPDPVLGEIGRYYVVPRDPAALDVDDLLGYCRAHLADYKVPRQVALVPELPTTPSGKVAKSVLREWAAGTAGQRTAGHRTGG</sequence>
<evidence type="ECO:0000256" key="2">
    <source>
        <dbReference type="ARBA" id="ARBA00022598"/>
    </source>
</evidence>
<accession>A0ABP4IF18</accession>
<evidence type="ECO:0000256" key="1">
    <source>
        <dbReference type="ARBA" id="ARBA00006432"/>
    </source>
</evidence>
<proteinExistence type="inferred from homology"/>
<dbReference type="PROSITE" id="PS00455">
    <property type="entry name" value="AMP_BINDING"/>
    <property type="match status" value="1"/>
</dbReference>
<evidence type="ECO:0000313" key="5">
    <source>
        <dbReference type="EMBL" id="GAA1385762.1"/>
    </source>
</evidence>
<gene>
    <name evidence="5" type="ORF">GCM10009613_18660</name>
</gene>
<protein>
    <submittedName>
        <fullName evidence="5">Long-chain fatty acid--CoA ligase</fullName>
    </submittedName>
</protein>
<feature type="domain" description="AMP-dependent synthetase/ligase" evidence="3">
    <location>
        <begin position="10"/>
        <end position="372"/>
    </location>
</feature>
<comment type="caution">
    <text evidence="5">The sequence shown here is derived from an EMBL/GenBank/DDBJ whole genome shotgun (WGS) entry which is preliminary data.</text>
</comment>
<evidence type="ECO:0000313" key="6">
    <source>
        <dbReference type="Proteomes" id="UP001501414"/>
    </source>
</evidence>
<dbReference type="RefSeq" id="WP_344020472.1">
    <property type="nucleotide sequence ID" value="NZ_BAAAJK010000006.1"/>
</dbReference>
<dbReference type="InterPro" id="IPR045851">
    <property type="entry name" value="AMP-bd_C_sf"/>
</dbReference>
<dbReference type="PANTHER" id="PTHR43201:SF5">
    <property type="entry name" value="MEDIUM-CHAIN ACYL-COA LIGASE ACSF2, MITOCHONDRIAL"/>
    <property type="match status" value="1"/>
</dbReference>
<keyword evidence="2 5" id="KW-0436">Ligase</keyword>